<accession>T1HHX5</accession>
<proteinExistence type="predicted"/>
<protein>
    <submittedName>
        <fullName evidence="1">Uncharacterized protein</fullName>
    </submittedName>
</protein>
<evidence type="ECO:0000313" key="2">
    <source>
        <dbReference type="Proteomes" id="UP000015103"/>
    </source>
</evidence>
<reference evidence="1" key="1">
    <citation type="submission" date="2015-05" db="UniProtKB">
        <authorList>
            <consortium name="EnsemblMetazoa"/>
        </authorList>
    </citation>
    <scope>IDENTIFICATION</scope>
</reference>
<dbReference type="GeneID" id="141460797"/>
<name>T1HHX5_RHOPR</name>
<dbReference type="HOGENOM" id="CLU_1246717_0_0_1"/>
<dbReference type="InParanoid" id="T1HHX5"/>
<dbReference type="EnsemblMetazoa" id="RPRC003648-RA">
    <property type="protein sequence ID" value="RPRC003648-PA"/>
    <property type="gene ID" value="RPRC003648"/>
</dbReference>
<dbReference type="EMBL" id="ACPB03018544">
    <property type="status" value="NOT_ANNOTATED_CDS"/>
    <property type="molecule type" value="Genomic_DNA"/>
</dbReference>
<dbReference type="OMA" id="YRNPWKI"/>
<dbReference type="VEuPathDB" id="VectorBase:RPRC003648"/>
<dbReference type="Proteomes" id="UP000015103">
    <property type="component" value="Unassembled WGS sequence"/>
</dbReference>
<dbReference type="RefSeq" id="XP_073997241.1">
    <property type="nucleotide sequence ID" value="XM_074141140.1"/>
</dbReference>
<organism evidence="1 2">
    <name type="scientific">Rhodnius prolixus</name>
    <name type="common">Triatomid bug</name>
    <dbReference type="NCBI Taxonomy" id="13249"/>
    <lineage>
        <taxon>Eukaryota</taxon>
        <taxon>Metazoa</taxon>
        <taxon>Ecdysozoa</taxon>
        <taxon>Arthropoda</taxon>
        <taxon>Hexapoda</taxon>
        <taxon>Insecta</taxon>
        <taxon>Pterygota</taxon>
        <taxon>Neoptera</taxon>
        <taxon>Paraneoptera</taxon>
        <taxon>Hemiptera</taxon>
        <taxon>Heteroptera</taxon>
        <taxon>Panheteroptera</taxon>
        <taxon>Cimicomorpha</taxon>
        <taxon>Reduviidae</taxon>
        <taxon>Triatominae</taxon>
        <taxon>Rhodnius</taxon>
    </lineage>
</organism>
<dbReference type="eggNOG" id="ENOG502T076">
    <property type="taxonomic scope" value="Eukaryota"/>
</dbReference>
<sequence length="222" mass="26167">MNVKKDFGEQIDPLTSVYRRDFNKKTCQITKPIKNDPSDSSDIVFGPFKDYILPDYFMTKLREPNEYESAGKFYQRLIKEEPSITKYIDEYFDQEYLKRIYEDRMRSAYQIGFCRIEDGFESKRTLASKRIKLPPNWGDPPLTTQRKSYRDPRKILGEGESLASKVFKQPPSSFEKNPKIDEILQIKTGETEYQSFIGHLGYQICKDEYYGKIPLLPNEYVP</sequence>
<keyword evidence="2" id="KW-1185">Reference proteome</keyword>
<dbReference type="AlphaFoldDB" id="T1HHX5"/>
<evidence type="ECO:0000313" key="1">
    <source>
        <dbReference type="EnsemblMetazoa" id="RPRC003648-PA"/>
    </source>
</evidence>